<feature type="compositionally biased region" description="Basic and acidic residues" evidence="1">
    <location>
        <begin position="76"/>
        <end position="85"/>
    </location>
</feature>
<dbReference type="EMBL" id="JAMPKX010000011">
    <property type="protein sequence ID" value="MEP0949332.1"/>
    <property type="molecule type" value="Genomic_DNA"/>
</dbReference>
<proteinExistence type="predicted"/>
<evidence type="ECO:0000256" key="1">
    <source>
        <dbReference type="SAM" id="MobiDB-lite"/>
    </source>
</evidence>
<dbReference type="NCBIfam" id="NF038039">
    <property type="entry name" value="WGxxGxxG-CTERM"/>
    <property type="match status" value="1"/>
</dbReference>
<dbReference type="NCBIfam" id="NF041742">
    <property type="entry name" value="WGxxGxxG_fam"/>
    <property type="match status" value="1"/>
</dbReference>
<dbReference type="RefSeq" id="WP_190520712.1">
    <property type="nucleotide sequence ID" value="NZ_JAMPKX010000011.1"/>
</dbReference>
<feature type="region of interest" description="Disordered" evidence="1">
    <location>
        <begin position="75"/>
        <end position="103"/>
    </location>
</feature>
<comment type="caution">
    <text evidence="3">The sequence shown here is derived from an EMBL/GenBank/DDBJ whole genome shotgun (WGS) entry which is preliminary data.</text>
</comment>
<sequence>MKNKSLAAWLGTGALAVSLAVLPSTLPASAQTGQTGTATGTDGVGTTTTTTEDYGDDGFDWGWLGLLGLAGLAGLKGKDRDHDTRTAYATDRTTTSSTNNPRY</sequence>
<organism evidence="3 4">
    <name type="scientific">Leptolyngbya subtilissima DQ-A4</name>
    <dbReference type="NCBI Taxonomy" id="2933933"/>
    <lineage>
        <taxon>Bacteria</taxon>
        <taxon>Bacillati</taxon>
        <taxon>Cyanobacteriota</taxon>
        <taxon>Cyanophyceae</taxon>
        <taxon>Leptolyngbyales</taxon>
        <taxon>Leptolyngbyaceae</taxon>
        <taxon>Leptolyngbya group</taxon>
        <taxon>Leptolyngbya</taxon>
    </lineage>
</organism>
<evidence type="ECO:0000256" key="2">
    <source>
        <dbReference type="SAM" id="SignalP"/>
    </source>
</evidence>
<feature type="signal peptide" evidence="2">
    <location>
        <begin position="1"/>
        <end position="30"/>
    </location>
</feature>
<feature type="compositionally biased region" description="Low complexity" evidence="1">
    <location>
        <begin position="86"/>
        <end position="103"/>
    </location>
</feature>
<gene>
    <name evidence="3" type="ORF">NC992_20800</name>
</gene>
<protein>
    <submittedName>
        <fullName evidence="3">WGxxGxxG-CTERM domain-containing protein</fullName>
    </submittedName>
</protein>
<dbReference type="Proteomes" id="UP001482513">
    <property type="component" value="Unassembled WGS sequence"/>
</dbReference>
<feature type="chain" id="PRO_5046867996" evidence="2">
    <location>
        <begin position="31"/>
        <end position="103"/>
    </location>
</feature>
<keyword evidence="2" id="KW-0732">Signal</keyword>
<reference evidence="3 4" key="1">
    <citation type="submission" date="2022-04" db="EMBL/GenBank/DDBJ databases">
        <title>Positive selection, recombination, and allopatry shape intraspecific diversity of widespread and dominant cyanobacteria.</title>
        <authorList>
            <person name="Wei J."/>
            <person name="Shu W."/>
            <person name="Hu C."/>
        </authorList>
    </citation>
    <scope>NUCLEOTIDE SEQUENCE [LARGE SCALE GENOMIC DNA]</scope>
    <source>
        <strain evidence="3 4">DQ-A4</strain>
    </source>
</reference>
<evidence type="ECO:0000313" key="4">
    <source>
        <dbReference type="Proteomes" id="UP001482513"/>
    </source>
</evidence>
<feature type="region of interest" description="Disordered" evidence="1">
    <location>
        <begin position="28"/>
        <end position="55"/>
    </location>
</feature>
<name>A0ABV0K9D8_9CYAN</name>
<evidence type="ECO:0000313" key="3">
    <source>
        <dbReference type="EMBL" id="MEP0949332.1"/>
    </source>
</evidence>
<accession>A0ABV0K9D8</accession>
<feature type="compositionally biased region" description="Low complexity" evidence="1">
    <location>
        <begin position="32"/>
        <end position="52"/>
    </location>
</feature>
<keyword evidence="4" id="KW-1185">Reference proteome</keyword>